<dbReference type="EMBL" id="CAVNYO010000399">
    <property type="protein sequence ID" value="CAK5273945.1"/>
    <property type="molecule type" value="Genomic_DNA"/>
</dbReference>
<name>A0AAD2HEV0_9AGAR</name>
<accession>A0AAD2HEV0</accession>
<keyword evidence="4" id="KW-1185">Reference proteome</keyword>
<feature type="region of interest" description="Disordered" evidence="1">
    <location>
        <begin position="182"/>
        <end position="220"/>
    </location>
</feature>
<keyword evidence="2" id="KW-0732">Signal</keyword>
<reference evidence="3" key="1">
    <citation type="submission" date="2023-11" db="EMBL/GenBank/DDBJ databases">
        <authorList>
            <person name="De Vega J J."/>
            <person name="De Vega J J."/>
        </authorList>
    </citation>
    <scope>NUCLEOTIDE SEQUENCE</scope>
</reference>
<evidence type="ECO:0000313" key="3">
    <source>
        <dbReference type="EMBL" id="CAK5273945.1"/>
    </source>
</evidence>
<dbReference type="Proteomes" id="UP001295794">
    <property type="component" value="Unassembled WGS sequence"/>
</dbReference>
<dbReference type="AlphaFoldDB" id="A0AAD2HEV0"/>
<proteinExistence type="predicted"/>
<feature type="chain" id="PRO_5041941307" description="Biotrophy-associated secreted protein 2" evidence="2">
    <location>
        <begin position="19"/>
        <end position="370"/>
    </location>
</feature>
<organism evidence="3 4">
    <name type="scientific">Mycena citricolor</name>
    <dbReference type="NCBI Taxonomy" id="2018698"/>
    <lineage>
        <taxon>Eukaryota</taxon>
        <taxon>Fungi</taxon>
        <taxon>Dikarya</taxon>
        <taxon>Basidiomycota</taxon>
        <taxon>Agaricomycotina</taxon>
        <taxon>Agaricomycetes</taxon>
        <taxon>Agaricomycetidae</taxon>
        <taxon>Agaricales</taxon>
        <taxon>Marasmiineae</taxon>
        <taxon>Mycenaceae</taxon>
        <taxon>Mycena</taxon>
    </lineage>
</organism>
<protein>
    <recommendedName>
        <fullName evidence="5">Biotrophy-associated secreted protein 2</fullName>
    </recommendedName>
</protein>
<comment type="caution">
    <text evidence="3">The sequence shown here is derived from an EMBL/GenBank/DDBJ whole genome shotgun (WGS) entry which is preliminary data.</text>
</comment>
<evidence type="ECO:0000256" key="1">
    <source>
        <dbReference type="SAM" id="MobiDB-lite"/>
    </source>
</evidence>
<feature type="region of interest" description="Disordered" evidence="1">
    <location>
        <begin position="90"/>
        <end position="109"/>
    </location>
</feature>
<feature type="signal peptide" evidence="2">
    <location>
        <begin position="1"/>
        <end position="18"/>
    </location>
</feature>
<evidence type="ECO:0008006" key="5">
    <source>
        <dbReference type="Google" id="ProtNLM"/>
    </source>
</evidence>
<evidence type="ECO:0000256" key="2">
    <source>
        <dbReference type="SAM" id="SignalP"/>
    </source>
</evidence>
<evidence type="ECO:0000313" key="4">
    <source>
        <dbReference type="Proteomes" id="UP001295794"/>
    </source>
</evidence>
<gene>
    <name evidence="3" type="ORF">MYCIT1_LOCUS20787</name>
</gene>
<sequence length="370" mass="33745">MKSFTLVSLLAFATYVSAQANGGPPFDPAGVKNVGNGAGGQFIGGQCLSGADCGSGCCAGPSGICSGVGAQTQAGKTGCGFTSGSSSLNNGAAAPPPAAAAPPAAGGALPPNIGGPPFDPAGVKNVGNGAGGQFIGGQCLSGADCGSGCCAGPSGICSGVGAQTQAGKTGCGFTAGSSSLNNGAAAPPPAAAAPPPPPPAAAAAPPPNVGGPPFDPAGVKNVGNGKGTQFIGGQCLNAADCASGCCAGPSGICSGVGAQTQAGKTGCGFTAGASSLNNGAAAPPPPPAAAAAPPANVGGPPFDPAGVKNVGNGAGGQFIGGQCLSGADCGSGCCAGPSGICSGVGAQTQAGKTGCGFIAKRFVSRRGRLL</sequence>
<feature type="compositionally biased region" description="Pro residues" evidence="1">
    <location>
        <begin position="186"/>
        <end position="215"/>
    </location>
</feature>